<comment type="similarity">
    <text evidence="1">Belongs to the short-chain dehydrogenases/reductases (SDR) family.</text>
</comment>
<dbReference type="PANTHER" id="PTHR42760">
    <property type="entry name" value="SHORT-CHAIN DEHYDROGENASES/REDUCTASES FAMILY MEMBER"/>
    <property type="match status" value="1"/>
</dbReference>
<gene>
    <name evidence="3" type="ORF">CUN49_13145</name>
</gene>
<protein>
    <submittedName>
        <fullName evidence="3">Short-chain dehydrogenase</fullName>
    </submittedName>
</protein>
<sequence>MTDLSTMNRFVGRVAAITGAAQGIGAAITCRLAAEGAQVAMLDRQTIRDDFFPTSAAKYTVDVTDHQSVGAVIEAIYRQFGRIDIWVNNAGIYTSAPFTEMRMEDWQRALNVNLTGAMVCMQSVAPFMVAQRYGRIINVASLAGVIGFPNSAAYCATKAGVVGLTRSAAIDLGPYGVTVNAVCPGTLLTEMGYKVDELICKQNGWEPGTFLKMRAQELPVRRLGTPEDVAGAVAFLASDDASWITGQALVIDGGQFPF</sequence>
<dbReference type="InterPro" id="IPR020904">
    <property type="entry name" value="Sc_DH/Rdtase_CS"/>
</dbReference>
<dbReference type="GO" id="GO:0016616">
    <property type="term" value="F:oxidoreductase activity, acting on the CH-OH group of donors, NAD or NADP as acceptor"/>
    <property type="evidence" value="ECO:0007669"/>
    <property type="project" value="TreeGrafter"/>
</dbReference>
<accession>A0A2M8PBL1</accession>
<comment type="caution">
    <text evidence="3">The sequence shown here is derived from an EMBL/GenBank/DDBJ whole genome shotgun (WGS) entry which is preliminary data.</text>
</comment>
<dbReference type="AlphaFoldDB" id="A0A2M8PBL1"/>
<organism evidence="3 4">
    <name type="scientific">Candidatus Thermofonsia Clade 1 bacterium</name>
    <dbReference type="NCBI Taxonomy" id="2364210"/>
    <lineage>
        <taxon>Bacteria</taxon>
        <taxon>Bacillati</taxon>
        <taxon>Chloroflexota</taxon>
        <taxon>Candidatus Thermofontia</taxon>
        <taxon>Candidatus Thermofonsia Clade 1</taxon>
    </lineage>
</organism>
<reference evidence="3 4" key="1">
    <citation type="submission" date="2017-11" db="EMBL/GenBank/DDBJ databases">
        <title>Evolution of Phototrophy in the Chloroflexi Phylum Driven by Horizontal Gene Transfer.</title>
        <authorList>
            <person name="Ward L.M."/>
            <person name="Hemp J."/>
            <person name="Shih P.M."/>
            <person name="Mcglynn S.E."/>
            <person name="Fischer W."/>
        </authorList>
    </citation>
    <scope>NUCLEOTIDE SEQUENCE [LARGE SCALE GENOMIC DNA]</scope>
    <source>
        <strain evidence="3">JP3_13</strain>
    </source>
</reference>
<dbReference type="NCBIfam" id="NF009466">
    <property type="entry name" value="PRK12826.1-2"/>
    <property type="match status" value="1"/>
</dbReference>
<dbReference type="PRINTS" id="PR00081">
    <property type="entry name" value="GDHRDH"/>
</dbReference>
<dbReference type="Proteomes" id="UP000229681">
    <property type="component" value="Unassembled WGS sequence"/>
</dbReference>
<dbReference type="PROSITE" id="PS00061">
    <property type="entry name" value="ADH_SHORT"/>
    <property type="match status" value="1"/>
</dbReference>
<evidence type="ECO:0000313" key="3">
    <source>
        <dbReference type="EMBL" id="PJF34934.1"/>
    </source>
</evidence>
<dbReference type="InterPro" id="IPR036291">
    <property type="entry name" value="NAD(P)-bd_dom_sf"/>
</dbReference>
<dbReference type="PRINTS" id="PR00080">
    <property type="entry name" value="SDRFAMILY"/>
</dbReference>
<dbReference type="SUPFAM" id="SSF51735">
    <property type="entry name" value="NAD(P)-binding Rossmann-fold domains"/>
    <property type="match status" value="1"/>
</dbReference>
<dbReference type="PANTHER" id="PTHR42760:SF133">
    <property type="entry name" value="3-OXOACYL-[ACYL-CARRIER-PROTEIN] REDUCTASE"/>
    <property type="match status" value="1"/>
</dbReference>
<dbReference type="CDD" id="cd05233">
    <property type="entry name" value="SDR_c"/>
    <property type="match status" value="1"/>
</dbReference>
<dbReference type="EMBL" id="PGTM01000240">
    <property type="protein sequence ID" value="PJF34934.1"/>
    <property type="molecule type" value="Genomic_DNA"/>
</dbReference>
<keyword evidence="2" id="KW-0560">Oxidoreductase</keyword>
<evidence type="ECO:0000256" key="2">
    <source>
        <dbReference type="ARBA" id="ARBA00023002"/>
    </source>
</evidence>
<name>A0A2M8PBL1_9CHLR</name>
<evidence type="ECO:0000313" key="4">
    <source>
        <dbReference type="Proteomes" id="UP000229681"/>
    </source>
</evidence>
<proteinExistence type="inferred from homology"/>
<dbReference type="FunFam" id="3.40.50.720:FF:000084">
    <property type="entry name" value="Short-chain dehydrogenase reductase"/>
    <property type="match status" value="1"/>
</dbReference>
<evidence type="ECO:0000256" key="1">
    <source>
        <dbReference type="ARBA" id="ARBA00006484"/>
    </source>
</evidence>
<dbReference type="Pfam" id="PF13561">
    <property type="entry name" value="adh_short_C2"/>
    <property type="match status" value="1"/>
</dbReference>
<dbReference type="Gene3D" id="3.40.50.720">
    <property type="entry name" value="NAD(P)-binding Rossmann-like Domain"/>
    <property type="match status" value="1"/>
</dbReference>
<dbReference type="InterPro" id="IPR002347">
    <property type="entry name" value="SDR_fam"/>
</dbReference>